<accession>A1ZJ99</accession>
<dbReference type="eggNOG" id="ENOG5030U7G">
    <property type="taxonomic scope" value="Bacteria"/>
</dbReference>
<organism evidence="1 2">
    <name type="scientific">Microscilla marina ATCC 23134</name>
    <dbReference type="NCBI Taxonomy" id="313606"/>
    <lineage>
        <taxon>Bacteria</taxon>
        <taxon>Pseudomonadati</taxon>
        <taxon>Bacteroidota</taxon>
        <taxon>Cytophagia</taxon>
        <taxon>Cytophagales</taxon>
        <taxon>Microscillaceae</taxon>
        <taxon>Microscilla</taxon>
    </lineage>
</organism>
<protein>
    <submittedName>
        <fullName evidence="1">Uncharacterized protein</fullName>
    </submittedName>
</protein>
<comment type="caution">
    <text evidence="1">The sequence shown here is derived from an EMBL/GenBank/DDBJ whole genome shotgun (WGS) entry which is preliminary data.</text>
</comment>
<dbReference type="EMBL" id="AAWS01000010">
    <property type="protein sequence ID" value="EAY29635.1"/>
    <property type="molecule type" value="Genomic_DNA"/>
</dbReference>
<dbReference type="AlphaFoldDB" id="A1ZJ99"/>
<name>A1ZJ99_MICM2</name>
<evidence type="ECO:0000313" key="2">
    <source>
        <dbReference type="Proteomes" id="UP000004095"/>
    </source>
</evidence>
<dbReference type="Proteomes" id="UP000004095">
    <property type="component" value="Unassembled WGS sequence"/>
</dbReference>
<sequence>MSERNTKEEAQINWKNVAPDAYELRDDLLASFRYAFRKRDDLLNRVREISEGSGNADMIQDLSDLSALGKANLAELNKIKFDPARLDFAAAQADQLADMLALANGASHDTNQAKLLRDAAFAHLKEAVDELRTAGKYAFRKQKDRYQGYTSQYHKK</sequence>
<evidence type="ECO:0000313" key="1">
    <source>
        <dbReference type="EMBL" id="EAY29635.1"/>
    </source>
</evidence>
<proteinExistence type="predicted"/>
<reference evidence="1 2" key="1">
    <citation type="submission" date="2007-01" db="EMBL/GenBank/DDBJ databases">
        <authorList>
            <person name="Haygood M."/>
            <person name="Podell S."/>
            <person name="Anderson C."/>
            <person name="Hopkinson B."/>
            <person name="Roe K."/>
            <person name="Barbeau K."/>
            <person name="Gaasterland T."/>
            <person name="Ferriera S."/>
            <person name="Johnson J."/>
            <person name="Kravitz S."/>
            <person name="Beeson K."/>
            <person name="Sutton G."/>
            <person name="Rogers Y.-H."/>
            <person name="Friedman R."/>
            <person name="Frazier M."/>
            <person name="Venter J.C."/>
        </authorList>
    </citation>
    <scope>NUCLEOTIDE SEQUENCE [LARGE SCALE GENOMIC DNA]</scope>
    <source>
        <strain evidence="1 2">ATCC 23134</strain>
    </source>
</reference>
<keyword evidence="2" id="KW-1185">Reference proteome</keyword>
<gene>
    <name evidence="1" type="ORF">M23134_00519</name>
</gene>